<dbReference type="InterPro" id="IPR021948">
    <property type="entry name" value="DUF3565"/>
</dbReference>
<reference evidence="3 4" key="1">
    <citation type="submission" date="2014-12" db="EMBL/GenBank/DDBJ databases">
        <title>Genome assembly of Enhygromyxa salina DSM 15201.</title>
        <authorList>
            <person name="Sharma G."/>
            <person name="Subramanian S."/>
        </authorList>
    </citation>
    <scope>NUCLEOTIDE SEQUENCE [LARGE SCALE GENOMIC DNA]</scope>
    <source>
        <strain evidence="3 4">DSM 15201</strain>
    </source>
</reference>
<evidence type="ECO:0000259" key="2">
    <source>
        <dbReference type="Pfam" id="PF09313"/>
    </source>
</evidence>
<dbReference type="InterPro" id="IPR014710">
    <property type="entry name" value="RmlC-like_jellyroll"/>
</dbReference>
<evidence type="ECO:0000313" key="4">
    <source>
        <dbReference type="Proteomes" id="UP000031599"/>
    </source>
</evidence>
<dbReference type="Pfam" id="PF01814">
    <property type="entry name" value="Hemerythrin"/>
    <property type="match status" value="1"/>
</dbReference>
<feature type="domain" description="TehB/YeaR-like" evidence="2">
    <location>
        <begin position="215"/>
        <end position="281"/>
    </location>
</feature>
<sequence>MNRHESLRGLSRDHHHALVLARTLLRVKADPPADPARFIAEIRTQWFAEVSPHFSVEERELLPLSDCASQELREHAQRIRSEHAQLRGLLEGLGTDDLADHSAQLGELLEAHVRFEERTWFPTLEAALDPPTLAGLSRRLQLIPESLITGFHRDEDGVWVAELDCTHTQHVRHAPPFSLAPWVTEAAGRAAHVGTPLRCQLCRMPRLPPCATSYRQSPEYDETTIPAGLLRSHHLRAGAWGQIQVLEGSVQYVLEDEGDLTLVLRPGVMGIVAPARPHHIALGPGARVCIHFCRCAALE</sequence>
<dbReference type="Gene3D" id="2.60.120.10">
    <property type="entry name" value="Jelly Rolls"/>
    <property type="match status" value="1"/>
</dbReference>
<proteinExistence type="predicted"/>
<evidence type="ECO:0008006" key="5">
    <source>
        <dbReference type="Google" id="ProtNLM"/>
    </source>
</evidence>
<accession>A0A0C2CX31</accession>
<dbReference type="InterPro" id="IPR015392">
    <property type="entry name" value="TehB/YeaR-like_dom"/>
</dbReference>
<dbReference type="Pfam" id="PF12088">
    <property type="entry name" value="DUF3565"/>
    <property type="match status" value="1"/>
</dbReference>
<feature type="domain" description="Hemerythrin-like" evidence="1">
    <location>
        <begin position="10"/>
        <end position="124"/>
    </location>
</feature>
<dbReference type="InterPro" id="IPR012312">
    <property type="entry name" value="Hemerythrin-like"/>
</dbReference>
<dbReference type="Proteomes" id="UP000031599">
    <property type="component" value="Unassembled WGS sequence"/>
</dbReference>
<evidence type="ECO:0000313" key="3">
    <source>
        <dbReference type="EMBL" id="KIG15586.1"/>
    </source>
</evidence>
<dbReference type="RefSeq" id="WP_052551375.1">
    <property type="nucleotide sequence ID" value="NZ_JMCC02000050.1"/>
</dbReference>
<dbReference type="EMBL" id="JMCC02000050">
    <property type="protein sequence ID" value="KIG15586.1"/>
    <property type="molecule type" value="Genomic_DNA"/>
</dbReference>
<gene>
    <name evidence="3" type="ORF">DB30_05460</name>
</gene>
<dbReference type="SUPFAM" id="SSF51197">
    <property type="entry name" value="Clavaminate synthase-like"/>
    <property type="match status" value="1"/>
</dbReference>
<organism evidence="3 4">
    <name type="scientific">Enhygromyxa salina</name>
    <dbReference type="NCBI Taxonomy" id="215803"/>
    <lineage>
        <taxon>Bacteria</taxon>
        <taxon>Pseudomonadati</taxon>
        <taxon>Myxococcota</taxon>
        <taxon>Polyangia</taxon>
        <taxon>Nannocystales</taxon>
        <taxon>Nannocystaceae</taxon>
        <taxon>Enhygromyxa</taxon>
    </lineage>
</organism>
<name>A0A0C2CX31_9BACT</name>
<protein>
    <recommendedName>
        <fullName evidence="5">Hemerythrin-like domain-containing protein</fullName>
    </recommendedName>
</protein>
<dbReference type="Pfam" id="PF09313">
    <property type="entry name" value="TehB-like"/>
    <property type="match status" value="1"/>
</dbReference>
<dbReference type="AlphaFoldDB" id="A0A0C2CX31"/>
<dbReference type="Gene3D" id="1.20.120.520">
    <property type="entry name" value="nmb1532 protein domain like"/>
    <property type="match status" value="1"/>
</dbReference>
<evidence type="ECO:0000259" key="1">
    <source>
        <dbReference type="Pfam" id="PF01814"/>
    </source>
</evidence>
<comment type="caution">
    <text evidence="3">The sequence shown here is derived from an EMBL/GenBank/DDBJ whole genome shotgun (WGS) entry which is preliminary data.</text>
</comment>